<evidence type="ECO:0000313" key="1">
    <source>
        <dbReference type="EMBL" id="GGN32274.1"/>
    </source>
</evidence>
<dbReference type="EMBL" id="BMOR01000002">
    <property type="protein sequence ID" value="GGN32274.1"/>
    <property type="molecule type" value="Genomic_DNA"/>
</dbReference>
<gene>
    <name evidence="1" type="ORF">GCM10010842_08820</name>
</gene>
<dbReference type="Pfam" id="PF04883">
    <property type="entry name" value="HK97-gp10_like"/>
    <property type="match status" value="1"/>
</dbReference>
<dbReference type="RefSeq" id="WP_189054403.1">
    <property type="nucleotide sequence ID" value="NZ_BMOR01000002.1"/>
</dbReference>
<protein>
    <recommendedName>
        <fullName evidence="3">HK97 gp10 family phage protein</fullName>
    </recommendedName>
</protein>
<dbReference type="InterPro" id="IPR010064">
    <property type="entry name" value="HK97-gp10_tail"/>
</dbReference>
<accession>A0ABQ2IZB8</accession>
<name>A0ABQ2IZB8_9DEIO</name>
<sequence>MAFRMTRGREAAQRLGDQRAALKAQAIRTEAVLNAPVQTGRLRQSIGIQKVGDGHYRVGTSVSYAPFVEYGTRHQRAQPFMRPAVEKVRQQR</sequence>
<proteinExistence type="predicted"/>
<organism evidence="1 2">
    <name type="scientific">Deinococcus daejeonensis</name>
    <dbReference type="NCBI Taxonomy" id="1007098"/>
    <lineage>
        <taxon>Bacteria</taxon>
        <taxon>Thermotogati</taxon>
        <taxon>Deinococcota</taxon>
        <taxon>Deinococci</taxon>
        <taxon>Deinococcales</taxon>
        <taxon>Deinococcaceae</taxon>
        <taxon>Deinococcus</taxon>
    </lineage>
</organism>
<evidence type="ECO:0000313" key="2">
    <source>
        <dbReference type="Proteomes" id="UP000645517"/>
    </source>
</evidence>
<evidence type="ECO:0008006" key="3">
    <source>
        <dbReference type="Google" id="ProtNLM"/>
    </source>
</evidence>
<comment type="caution">
    <text evidence="1">The sequence shown here is derived from an EMBL/GenBank/DDBJ whole genome shotgun (WGS) entry which is preliminary data.</text>
</comment>
<keyword evidence="2" id="KW-1185">Reference proteome</keyword>
<reference evidence="2" key="1">
    <citation type="journal article" date="2019" name="Int. J. Syst. Evol. Microbiol.">
        <title>The Global Catalogue of Microorganisms (GCM) 10K type strain sequencing project: providing services to taxonomists for standard genome sequencing and annotation.</title>
        <authorList>
            <consortium name="The Broad Institute Genomics Platform"/>
            <consortium name="The Broad Institute Genome Sequencing Center for Infectious Disease"/>
            <person name="Wu L."/>
            <person name="Ma J."/>
        </authorList>
    </citation>
    <scope>NUCLEOTIDE SEQUENCE [LARGE SCALE GENOMIC DNA]</scope>
    <source>
        <strain evidence="2">JCM 16918</strain>
    </source>
</reference>
<dbReference type="Proteomes" id="UP000645517">
    <property type="component" value="Unassembled WGS sequence"/>
</dbReference>
<dbReference type="NCBIfam" id="TIGR01725">
    <property type="entry name" value="phge_HK97_gp10"/>
    <property type="match status" value="1"/>
</dbReference>